<dbReference type="PANTHER" id="PTHR33524">
    <property type="entry name" value="C5ORF35"/>
    <property type="match status" value="1"/>
</dbReference>
<dbReference type="Proteomes" id="UP000053237">
    <property type="component" value="Unassembled WGS sequence"/>
</dbReference>
<sequence length="119" mass="13554">MFEEQKALIQSEISTRLENILVKYSKRTMKWDSAQSDKQKLSISGFSRKHVLHNKVSERELLGFRLSVEQSSLKNAGEGVKLYGRVPPGSLIALYPGTVYLPEHYKKARTILEADCVWA</sequence>
<dbReference type="AlphaFoldDB" id="A0A024FY91"/>
<evidence type="ECO:0000313" key="1">
    <source>
        <dbReference type="EMBL" id="CCI39277.1"/>
    </source>
</evidence>
<dbReference type="EMBL" id="CAIX01000001">
    <property type="protein sequence ID" value="CCI39277.1"/>
    <property type="molecule type" value="Genomic_DNA"/>
</dbReference>
<dbReference type="PANTHER" id="PTHR33524:SF1">
    <property type="entry name" value="SET DOMAIN-CONTAINING PROTEIN"/>
    <property type="match status" value="1"/>
</dbReference>
<proteinExistence type="predicted"/>
<evidence type="ECO:0000313" key="2">
    <source>
        <dbReference type="Proteomes" id="UP000053237"/>
    </source>
</evidence>
<dbReference type="InterPro" id="IPR040415">
    <property type="entry name" value="SETD9"/>
</dbReference>
<reference evidence="1 2" key="1">
    <citation type="submission" date="2012-05" db="EMBL/GenBank/DDBJ databases">
        <title>Recombination and specialization in a pathogen metapopulation.</title>
        <authorList>
            <person name="Gardiner A."/>
            <person name="Kemen E."/>
            <person name="Schultz-Larsen T."/>
            <person name="MacLean D."/>
            <person name="Van Oosterhout C."/>
            <person name="Jones J.D.G."/>
        </authorList>
    </citation>
    <scope>NUCLEOTIDE SEQUENCE [LARGE SCALE GENOMIC DNA]</scope>
    <source>
        <strain evidence="1 2">Ac Nc2</strain>
    </source>
</reference>
<accession>A0A024FY91</accession>
<dbReference type="OrthoDB" id="442460at2759"/>
<dbReference type="InParanoid" id="A0A024FY91"/>
<keyword evidence="2" id="KW-1185">Reference proteome</keyword>
<organism evidence="1 2">
    <name type="scientific">Albugo candida</name>
    <dbReference type="NCBI Taxonomy" id="65357"/>
    <lineage>
        <taxon>Eukaryota</taxon>
        <taxon>Sar</taxon>
        <taxon>Stramenopiles</taxon>
        <taxon>Oomycota</taxon>
        <taxon>Peronosporomycetes</taxon>
        <taxon>Albuginales</taxon>
        <taxon>Albuginaceae</taxon>
        <taxon>Albugo</taxon>
    </lineage>
</organism>
<gene>
    <name evidence="1" type="ORF">BN9_000600</name>
</gene>
<protein>
    <submittedName>
        <fullName evidence="1">Uncharacterized protein</fullName>
    </submittedName>
</protein>
<comment type="caution">
    <text evidence="1">The sequence shown here is derived from an EMBL/GenBank/DDBJ whole genome shotgun (WGS) entry which is preliminary data.</text>
</comment>
<name>A0A024FY91_9STRA</name>